<dbReference type="STRING" id="1297742.A176_002526"/>
<dbReference type="KEGG" id="mym:A176_002526"/>
<dbReference type="EMBL" id="CP012109">
    <property type="protein sequence ID" value="AKQ65614.1"/>
    <property type="molecule type" value="Genomic_DNA"/>
</dbReference>
<dbReference type="AlphaFoldDB" id="A0A0H4WS29"/>
<proteinExistence type="predicted"/>
<organism evidence="1 2">
    <name type="scientific">Pseudomyxococcus hansupus</name>
    <dbReference type="NCBI Taxonomy" id="1297742"/>
    <lineage>
        <taxon>Bacteria</taxon>
        <taxon>Pseudomonadati</taxon>
        <taxon>Myxococcota</taxon>
        <taxon>Myxococcia</taxon>
        <taxon>Myxococcales</taxon>
        <taxon>Cystobacterineae</taxon>
        <taxon>Myxococcaceae</taxon>
        <taxon>Pseudomyxococcus</taxon>
    </lineage>
</organism>
<gene>
    <name evidence="1" type="ORF">A176_002526</name>
</gene>
<protein>
    <submittedName>
        <fullName evidence="1">Uncharacterized protein</fullName>
    </submittedName>
</protein>
<accession>A0A0H4WS29</accession>
<evidence type="ECO:0000313" key="2">
    <source>
        <dbReference type="Proteomes" id="UP000009026"/>
    </source>
</evidence>
<keyword evidence="2" id="KW-1185">Reference proteome</keyword>
<name>A0A0H4WS29_9BACT</name>
<dbReference type="PATRIC" id="fig|1297742.4.peg.2552"/>
<sequence length="78" mass="8135">MVVHHFDRQGVVEQLPGAIYVAGIATAVHFNQHAGQAARAIGDAGRNLPHEDGCAFVGLESPSRHVPPCLMGLPVAAT</sequence>
<evidence type="ECO:0000313" key="1">
    <source>
        <dbReference type="EMBL" id="AKQ65614.1"/>
    </source>
</evidence>
<dbReference type="Proteomes" id="UP000009026">
    <property type="component" value="Chromosome"/>
</dbReference>
<reference evidence="1 2" key="1">
    <citation type="journal article" date="2016" name="PLoS ONE">
        <title>Complete Genome Sequence and Comparative Genomics of a Novel Myxobacterium Myxococcus hansupus.</title>
        <authorList>
            <person name="Sharma G."/>
            <person name="Narwani T."/>
            <person name="Subramanian S."/>
        </authorList>
    </citation>
    <scope>NUCLEOTIDE SEQUENCE [LARGE SCALE GENOMIC DNA]</scope>
    <source>
        <strain evidence="2">mixupus</strain>
    </source>
</reference>